<dbReference type="SUPFAM" id="SSF49777">
    <property type="entry name" value="PEBP-like"/>
    <property type="match status" value="1"/>
</dbReference>
<dbReference type="InterPro" id="IPR036610">
    <property type="entry name" value="PEBP-like_sf"/>
</dbReference>
<keyword evidence="2" id="KW-1185">Reference proteome</keyword>
<protein>
    <submittedName>
        <fullName evidence="1">Phosphatidylethanolamine-binding protein</fullName>
    </submittedName>
</protein>
<proteinExistence type="predicted"/>
<dbReference type="GO" id="GO:0030414">
    <property type="term" value="F:peptidase inhibitor activity"/>
    <property type="evidence" value="ECO:0007669"/>
    <property type="project" value="TreeGrafter"/>
</dbReference>
<accession>A0AAN7C1T9</accession>
<dbReference type="GO" id="GO:0046578">
    <property type="term" value="P:regulation of Ras protein signal transduction"/>
    <property type="evidence" value="ECO:0007669"/>
    <property type="project" value="TreeGrafter"/>
</dbReference>
<gene>
    <name evidence="1" type="ORF">C8A03DRAFT_47804</name>
</gene>
<reference evidence="1" key="2">
    <citation type="submission" date="2023-05" db="EMBL/GenBank/DDBJ databases">
        <authorList>
            <consortium name="Lawrence Berkeley National Laboratory"/>
            <person name="Steindorff A."/>
            <person name="Hensen N."/>
            <person name="Bonometti L."/>
            <person name="Westerberg I."/>
            <person name="Brannstrom I.O."/>
            <person name="Guillou S."/>
            <person name="Cros-Aarteil S."/>
            <person name="Calhoun S."/>
            <person name="Haridas S."/>
            <person name="Kuo A."/>
            <person name="Mondo S."/>
            <person name="Pangilinan J."/>
            <person name="Riley R."/>
            <person name="Labutti K."/>
            <person name="Andreopoulos B."/>
            <person name="Lipzen A."/>
            <person name="Chen C."/>
            <person name="Yanf M."/>
            <person name="Daum C."/>
            <person name="Ng V."/>
            <person name="Clum A."/>
            <person name="Ohm R."/>
            <person name="Martin F."/>
            <person name="Silar P."/>
            <person name="Natvig D."/>
            <person name="Lalanne C."/>
            <person name="Gautier V."/>
            <person name="Ament-Velasquez S.L."/>
            <person name="Kruys A."/>
            <person name="Hutchinson M.I."/>
            <person name="Powell A.J."/>
            <person name="Barry K."/>
            <person name="Miller A.N."/>
            <person name="Grigoriev I.V."/>
            <person name="Debuchy R."/>
            <person name="Gladieux P."/>
            <person name="Thoren M.H."/>
            <person name="Johannesson H."/>
        </authorList>
    </citation>
    <scope>NUCLEOTIDE SEQUENCE</scope>
    <source>
        <strain evidence="1">CBS 532.94</strain>
    </source>
</reference>
<dbReference type="InterPro" id="IPR008914">
    <property type="entry name" value="PEBP"/>
</dbReference>
<dbReference type="CDD" id="cd00866">
    <property type="entry name" value="PEBP_euk"/>
    <property type="match status" value="1"/>
</dbReference>
<sequence length="176" mass="18796">MPASKTVEQALATLEKDKSKALGLALAKHASIEPGQFVPRADAQAAPELFIPAGSPEKTYMVVCLDPDAPFASFPILGPVNHWCQSGLRLSAAEGNGKLETSDPFLVDYIGPGPPPGAAPHRYVFLLYEQPANFDIKAHASGKHVGVGGRARYDLEAWEKKIGLGEVVAVNYFKSN</sequence>
<dbReference type="Proteomes" id="UP001303760">
    <property type="component" value="Unassembled WGS sequence"/>
</dbReference>
<dbReference type="PANTHER" id="PTHR11362:SF78">
    <property type="entry name" value="PROTEASE INHIBITOR"/>
    <property type="match status" value="1"/>
</dbReference>
<name>A0AAN7C1T9_9PEZI</name>
<dbReference type="AlphaFoldDB" id="A0AAN7C1T9"/>
<dbReference type="InterPro" id="IPR035810">
    <property type="entry name" value="PEBP_euk"/>
</dbReference>
<evidence type="ECO:0000313" key="2">
    <source>
        <dbReference type="Proteomes" id="UP001303760"/>
    </source>
</evidence>
<comment type="caution">
    <text evidence="1">The sequence shown here is derived from an EMBL/GenBank/DDBJ whole genome shotgun (WGS) entry which is preliminary data.</text>
</comment>
<dbReference type="Pfam" id="PF01161">
    <property type="entry name" value="PBP"/>
    <property type="match status" value="1"/>
</dbReference>
<reference evidence="1" key="1">
    <citation type="journal article" date="2023" name="Mol. Phylogenet. Evol.">
        <title>Genome-scale phylogeny and comparative genomics of the fungal order Sordariales.</title>
        <authorList>
            <person name="Hensen N."/>
            <person name="Bonometti L."/>
            <person name="Westerberg I."/>
            <person name="Brannstrom I.O."/>
            <person name="Guillou S."/>
            <person name="Cros-Aarteil S."/>
            <person name="Calhoun S."/>
            <person name="Haridas S."/>
            <person name="Kuo A."/>
            <person name="Mondo S."/>
            <person name="Pangilinan J."/>
            <person name="Riley R."/>
            <person name="LaButti K."/>
            <person name="Andreopoulos B."/>
            <person name="Lipzen A."/>
            <person name="Chen C."/>
            <person name="Yan M."/>
            <person name="Daum C."/>
            <person name="Ng V."/>
            <person name="Clum A."/>
            <person name="Steindorff A."/>
            <person name="Ohm R.A."/>
            <person name="Martin F."/>
            <person name="Silar P."/>
            <person name="Natvig D.O."/>
            <person name="Lalanne C."/>
            <person name="Gautier V."/>
            <person name="Ament-Velasquez S.L."/>
            <person name="Kruys A."/>
            <person name="Hutchinson M.I."/>
            <person name="Powell A.J."/>
            <person name="Barry K."/>
            <person name="Miller A.N."/>
            <person name="Grigoriev I.V."/>
            <person name="Debuchy R."/>
            <person name="Gladieux P."/>
            <person name="Hiltunen Thoren M."/>
            <person name="Johannesson H."/>
        </authorList>
    </citation>
    <scope>NUCLEOTIDE SEQUENCE</scope>
    <source>
        <strain evidence="1">CBS 532.94</strain>
    </source>
</reference>
<dbReference type="EMBL" id="MU860491">
    <property type="protein sequence ID" value="KAK4233714.1"/>
    <property type="molecule type" value="Genomic_DNA"/>
</dbReference>
<dbReference type="PANTHER" id="PTHR11362">
    <property type="entry name" value="PHOSPHATIDYLETHANOLAMINE-BINDING PROTEIN"/>
    <property type="match status" value="1"/>
</dbReference>
<dbReference type="Gene3D" id="3.90.280.10">
    <property type="entry name" value="PEBP-like"/>
    <property type="match status" value="1"/>
</dbReference>
<evidence type="ECO:0000313" key="1">
    <source>
        <dbReference type="EMBL" id="KAK4233714.1"/>
    </source>
</evidence>
<organism evidence="1 2">
    <name type="scientific">Achaetomium macrosporum</name>
    <dbReference type="NCBI Taxonomy" id="79813"/>
    <lineage>
        <taxon>Eukaryota</taxon>
        <taxon>Fungi</taxon>
        <taxon>Dikarya</taxon>
        <taxon>Ascomycota</taxon>
        <taxon>Pezizomycotina</taxon>
        <taxon>Sordariomycetes</taxon>
        <taxon>Sordariomycetidae</taxon>
        <taxon>Sordariales</taxon>
        <taxon>Chaetomiaceae</taxon>
        <taxon>Achaetomium</taxon>
    </lineage>
</organism>
<dbReference type="GO" id="GO:0030162">
    <property type="term" value="P:regulation of proteolysis"/>
    <property type="evidence" value="ECO:0007669"/>
    <property type="project" value="TreeGrafter"/>
</dbReference>
<dbReference type="GO" id="GO:0005543">
    <property type="term" value="F:phospholipid binding"/>
    <property type="evidence" value="ECO:0007669"/>
    <property type="project" value="TreeGrafter"/>
</dbReference>